<dbReference type="Gene3D" id="2.40.128.110">
    <property type="entry name" value="Lipid/polyisoprenoid-binding, YceI-like"/>
    <property type="match status" value="1"/>
</dbReference>
<sequence>MKSINKSLLNVAAVLMIALVTFAFKGAEKQYAVEVAKTNVKWTGEKVTGSHWGTVKVKEGTLSMDGDQLSGTFILDMTSIDVKDLEGEYKGKLEGHLKSEDFFGVEKYETSKFEIIKAYRQGKEKNEYKVVGKLTIKGITKEIKFPATIDADKNVLTAKATVKVDRTEFDIRYGSGSFFDNLGDKTIYDEFTLDIDLSAKAVAG</sequence>
<evidence type="ECO:0000259" key="2">
    <source>
        <dbReference type="SMART" id="SM00867"/>
    </source>
</evidence>
<feature type="chain" id="PRO_5042988850" evidence="1">
    <location>
        <begin position="24"/>
        <end position="204"/>
    </location>
</feature>
<gene>
    <name evidence="3" type="primary">yceI_1</name>
    <name evidence="3" type="ORF">PEDI_27850</name>
</gene>
<evidence type="ECO:0000313" key="4">
    <source>
        <dbReference type="Proteomes" id="UP001310022"/>
    </source>
</evidence>
<dbReference type="AlphaFoldDB" id="A0AAN5AMV1"/>
<dbReference type="PANTHER" id="PTHR34406:SF1">
    <property type="entry name" value="PROTEIN YCEI"/>
    <property type="match status" value="1"/>
</dbReference>
<dbReference type="Proteomes" id="UP001310022">
    <property type="component" value="Unassembled WGS sequence"/>
</dbReference>
<dbReference type="Pfam" id="PF04264">
    <property type="entry name" value="YceI"/>
    <property type="match status" value="1"/>
</dbReference>
<organism evidence="3 4">
    <name type="scientific">Persicobacter diffluens</name>
    <dbReference type="NCBI Taxonomy" id="981"/>
    <lineage>
        <taxon>Bacteria</taxon>
        <taxon>Pseudomonadati</taxon>
        <taxon>Bacteroidota</taxon>
        <taxon>Cytophagia</taxon>
        <taxon>Cytophagales</taxon>
        <taxon>Persicobacteraceae</taxon>
        <taxon>Persicobacter</taxon>
    </lineage>
</organism>
<reference evidence="3 4" key="1">
    <citation type="submission" date="2021-12" db="EMBL/GenBank/DDBJ databases">
        <title>Genome sequencing of bacteria with rrn-lacking chromosome and rrn-plasmid.</title>
        <authorList>
            <person name="Anda M."/>
            <person name="Iwasaki W."/>
        </authorList>
    </citation>
    <scope>NUCLEOTIDE SEQUENCE [LARGE SCALE GENOMIC DNA]</scope>
    <source>
        <strain evidence="3 4">NBRC 15940</strain>
    </source>
</reference>
<dbReference type="EMBL" id="BQKE01000001">
    <property type="protein sequence ID" value="GJM62233.1"/>
    <property type="molecule type" value="Genomic_DNA"/>
</dbReference>
<proteinExistence type="predicted"/>
<feature type="signal peptide" evidence="1">
    <location>
        <begin position="1"/>
        <end position="23"/>
    </location>
</feature>
<dbReference type="SMART" id="SM00867">
    <property type="entry name" value="YceI"/>
    <property type="match status" value="1"/>
</dbReference>
<protein>
    <submittedName>
        <fullName evidence="3">Lipid-binding protein</fullName>
    </submittedName>
</protein>
<accession>A0AAN5AMV1</accession>
<name>A0AAN5AMV1_9BACT</name>
<evidence type="ECO:0000256" key="1">
    <source>
        <dbReference type="SAM" id="SignalP"/>
    </source>
</evidence>
<keyword evidence="1" id="KW-0732">Signal</keyword>
<dbReference type="RefSeq" id="WP_060684867.1">
    <property type="nucleotide sequence ID" value="NZ_BQKE01000001.1"/>
</dbReference>
<feature type="domain" description="Lipid/polyisoprenoid-binding YceI-like" evidence="2">
    <location>
        <begin position="30"/>
        <end position="200"/>
    </location>
</feature>
<dbReference type="PANTHER" id="PTHR34406">
    <property type="entry name" value="PROTEIN YCEI"/>
    <property type="match status" value="1"/>
</dbReference>
<dbReference type="SUPFAM" id="SSF101874">
    <property type="entry name" value="YceI-like"/>
    <property type="match status" value="1"/>
</dbReference>
<dbReference type="InterPro" id="IPR036761">
    <property type="entry name" value="TTHA0802/YceI-like_sf"/>
</dbReference>
<comment type="caution">
    <text evidence="3">The sequence shown here is derived from an EMBL/GenBank/DDBJ whole genome shotgun (WGS) entry which is preliminary data.</text>
</comment>
<dbReference type="InterPro" id="IPR007372">
    <property type="entry name" value="Lipid/polyisoprenoid-bd_YceI"/>
</dbReference>
<keyword evidence="4" id="KW-1185">Reference proteome</keyword>
<evidence type="ECO:0000313" key="3">
    <source>
        <dbReference type="EMBL" id="GJM62233.1"/>
    </source>
</evidence>